<evidence type="ECO:0000256" key="1">
    <source>
        <dbReference type="SAM" id="MobiDB-lite"/>
    </source>
</evidence>
<sequence>MRFSTIIAPVFLFAAANAMATPEAEAGLEERRMSNYCRTKFGNGSCTKNDWCKGISVSSKHHSCGWNKDCCVVINCQTQHGSGICRSGHDSCDDSRSHKAFMVYSKNCPKSTKCCVKKQRSPPKKQNWGHDDHKTNNHGNWNDHHGNKNDHGHHNNNDDHHRKPVANNHGW</sequence>
<gene>
    <name evidence="3" type="ORF">PCON_10659</name>
</gene>
<evidence type="ECO:0000313" key="3">
    <source>
        <dbReference type="EMBL" id="CCX31358.1"/>
    </source>
</evidence>
<feature type="chain" id="PRO_5004651582" evidence="2">
    <location>
        <begin position="21"/>
        <end position="171"/>
    </location>
</feature>
<reference evidence="3 4" key="1">
    <citation type="journal article" date="2013" name="PLoS Genet.">
        <title>The genome and development-dependent transcriptomes of Pyronema confluens: a window into fungal evolution.</title>
        <authorList>
            <person name="Traeger S."/>
            <person name="Altegoer F."/>
            <person name="Freitag M."/>
            <person name="Gabaldon T."/>
            <person name="Kempken F."/>
            <person name="Kumar A."/>
            <person name="Marcet-Houben M."/>
            <person name="Poggeler S."/>
            <person name="Stajich J.E."/>
            <person name="Nowrousian M."/>
        </authorList>
    </citation>
    <scope>NUCLEOTIDE SEQUENCE [LARGE SCALE GENOMIC DNA]</scope>
    <source>
        <strain evidence="4">CBS 100304</strain>
        <tissue evidence="3">Vegetative mycelium</tissue>
    </source>
</reference>
<feature type="region of interest" description="Disordered" evidence="1">
    <location>
        <begin position="113"/>
        <end position="171"/>
    </location>
</feature>
<protein>
    <submittedName>
        <fullName evidence="3">Uncharacterized protein</fullName>
    </submittedName>
</protein>
<dbReference type="Proteomes" id="UP000018144">
    <property type="component" value="Unassembled WGS sequence"/>
</dbReference>
<evidence type="ECO:0000256" key="2">
    <source>
        <dbReference type="SAM" id="SignalP"/>
    </source>
</evidence>
<evidence type="ECO:0000313" key="4">
    <source>
        <dbReference type="Proteomes" id="UP000018144"/>
    </source>
</evidence>
<dbReference type="OrthoDB" id="10339709at2759"/>
<keyword evidence="2" id="KW-0732">Signal</keyword>
<organism evidence="3 4">
    <name type="scientific">Pyronema omphalodes (strain CBS 100304)</name>
    <name type="common">Pyronema confluens</name>
    <dbReference type="NCBI Taxonomy" id="1076935"/>
    <lineage>
        <taxon>Eukaryota</taxon>
        <taxon>Fungi</taxon>
        <taxon>Dikarya</taxon>
        <taxon>Ascomycota</taxon>
        <taxon>Pezizomycotina</taxon>
        <taxon>Pezizomycetes</taxon>
        <taxon>Pezizales</taxon>
        <taxon>Pyronemataceae</taxon>
        <taxon>Pyronema</taxon>
    </lineage>
</organism>
<feature type="signal peptide" evidence="2">
    <location>
        <begin position="1"/>
        <end position="20"/>
    </location>
</feature>
<dbReference type="EMBL" id="HF935589">
    <property type="protein sequence ID" value="CCX31358.1"/>
    <property type="molecule type" value="Genomic_DNA"/>
</dbReference>
<proteinExistence type="predicted"/>
<accession>U4LHG5</accession>
<name>U4LHG5_PYROM</name>
<keyword evidence="4" id="KW-1185">Reference proteome</keyword>
<dbReference type="AlphaFoldDB" id="U4LHG5"/>
<feature type="compositionally biased region" description="Basic and acidic residues" evidence="1">
    <location>
        <begin position="128"/>
        <end position="161"/>
    </location>
</feature>